<evidence type="ECO:0000313" key="2">
    <source>
        <dbReference type="EMBL" id="GEN12720.1"/>
    </source>
</evidence>
<dbReference type="Proteomes" id="UP000183760">
    <property type="component" value="Unassembled WGS sequence"/>
</dbReference>
<dbReference type="Proteomes" id="UP000321514">
    <property type="component" value="Unassembled WGS sequence"/>
</dbReference>
<evidence type="ECO:0000313" key="4">
    <source>
        <dbReference type="Proteomes" id="UP000183760"/>
    </source>
</evidence>
<dbReference type="SUPFAM" id="SSF82171">
    <property type="entry name" value="DPP6 N-terminal domain-like"/>
    <property type="match status" value="1"/>
</dbReference>
<reference evidence="3 4" key="1">
    <citation type="submission" date="2016-10" db="EMBL/GenBank/DDBJ databases">
        <authorList>
            <person name="Varghese N."/>
            <person name="Submissions S."/>
        </authorList>
    </citation>
    <scope>NUCLEOTIDE SEQUENCE [LARGE SCALE GENOMIC DNA]</scope>
    <source>
        <strain evidence="3 4">DSM 16525</strain>
    </source>
</reference>
<sequence>MDKRIVGALCCALWVLSTGCGDECVDQFDCRSDKGQPAEGQEWVCTGDNECEQRPIQTPTPEPDAGGGDDDAGVPDAGVPDAGVPDAGTGDDAGTPDGGGQGTGAKGDACTGSGDCGPGLRCEGAPLTCQAMHVAVTGRDDAGVSAALVMRYDTPGMTSLSAAGTDSRYPRWGPGGTHLSFAQGAVDTATEKSAGDLTVREVPLVEGQGVVVADGGTGNTEAFRSMEWEPGTAIAWVRQNGSQRSGISAVTPGGTGGVVQATTTGAFPDWSRDGTTFVYNVNGEGLFTAAGGGAAPTPLANAGTTAEQAHYNRVNDQLLFLANPNNELVTFEGDTTPTPLVRLYNINVTGGGAPQLVADVSTEASTDGTVDSFIASPIWAPDGTWAAYVRAYYFRPTTGGAVLCGGAVSPCQDRSGNVIFLRAINPQDGSATGTEVRLVDDGTLPSFSPDGRFVAFIKAGQLHVQRIDPATGAQEGAAIIHPKAGFTLQTGDSDDHRPRWQPR</sequence>
<dbReference type="EMBL" id="FOIB01000011">
    <property type="protein sequence ID" value="SEU36099.1"/>
    <property type="molecule type" value="Genomic_DNA"/>
</dbReference>
<feature type="compositionally biased region" description="Gly residues" evidence="1">
    <location>
        <begin position="96"/>
        <end position="105"/>
    </location>
</feature>
<feature type="compositionally biased region" description="Low complexity" evidence="1">
    <location>
        <begin position="74"/>
        <end position="95"/>
    </location>
</feature>
<dbReference type="STRING" id="1334629.MFUL124B02_12240"/>
<accession>A0A511TEZ3</accession>
<name>A0A511TEZ3_MYXFU</name>
<evidence type="ECO:0000313" key="3">
    <source>
        <dbReference type="EMBL" id="SEU36099.1"/>
    </source>
</evidence>
<keyword evidence="4" id="KW-1185">Reference proteome</keyword>
<comment type="caution">
    <text evidence="2">The sequence shown here is derived from an EMBL/GenBank/DDBJ whole genome shotgun (WGS) entry which is preliminary data.</text>
</comment>
<feature type="region of interest" description="Disordered" evidence="1">
    <location>
        <begin position="32"/>
        <end position="110"/>
    </location>
</feature>
<dbReference type="PROSITE" id="PS51257">
    <property type="entry name" value="PROKAR_LIPOPROTEIN"/>
    <property type="match status" value="1"/>
</dbReference>
<dbReference type="AlphaFoldDB" id="A0A511TEZ3"/>
<dbReference type="EMBL" id="BJXR01000068">
    <property type="protein sequence ID" value="GEN12720.1"/>
    <property type="molecule type" value="Genomic_DNA"/>
</dbReference>
<dbReference type="InterPro" id="IPR011659">
    <property type="entry name" value="WD40"/>
</dbReference>
<dbReference type="RefSeq" id="WP_074957937.1">
    <property type="nucleotide sequence ID" value="NZ_BJXR01000068.1"/>
</dbReference>
<proteinExistence type="predicted"/>
<gene>
    <name evidence="2" type="ORF">MFU01_77570</name>
    <name evidence="3" type="ORF">SAMN05443572_11193</name>
</gene>
<dbReference type="Pfam" id="PF07676">
    <property type="entry name" value="PD40"/>
    <property type="match status" value="1"/>
</dbReference>
<dbReference type="InterPro" id="IPR011042">
    <property type="entry name" value="6-blade_b-propeller_TolB-like"/>
</dbReference>
<evidence type="ECO:0000256" key="1">
    <source>
        <dbReference type="SAM" id="MobiDB-lite"/>
    </source>
</evidence>
<reference evidence="2 5" key="2">
    <citation type="submission" date="2019-07" db="EMBL/GenBank/DDBJ databases">
        <title>Whole genome shotgun sequence of Myxococcus fulvus NBRC 100333.</title>
        <authorList>
            <person name="Hosoyama A."/>
            <person name="Uohara A."/>
            <person name="Ohji S."/>
            <person name="Ichikawa N."/>
        </authorList>
    </citation>
    <scope>NUCLEOTIDE SEQUENCE [LARGE SCALE GENOMIC DNA]</scope>
    <source>
        <strain evidence="2 5">NBRC 100333</strain>
    </source>
</reference>
<evidence type="ECO:0000313" key="5">
    <source>
        <dbReference type="Proteomes" id="UP000321514"/>
    </source>
</evidence>
<dbReference type="Gene3D" id="2.120.10.30">
    <property type="entry name" value="TolB, C-terminal domain"/>
    <property type="match status" value="1"/>
</dbReference>
<organism evidence="2 5">
    <name type="scientific">Myxococcus fulvus</name>
    <dbReference type="NCBI Taxonomy" id="33"/>
    <lineage>
        <taxon>Bacteria</taxon>
        <taxon>Pseudomonadati</taxon>
        <taxon>Myxococcota</taxon>
        <taxon>Myxococcia</taxon>
        <taxon>Myxococcales</taxon>
        <taxon>Cystobacterineae</taxon>
        <taxon>Myxococcaceae</taxon>
        <taxon>Myxococcus</taxon>
    </lineage>
</organism>
<protein>
    <submittedName>
        <fullName evidence="3">WD40-like Beta Propeller Repeat</fullName>
    </submittedName>
</protein>
<dbReference type="OrthoDB" id="5496929at2"/>